<dbReference type="Proteomes" id="UP000020681">
    <property type="component" value="Unassembled WGS sequence"/>
</dbReference>
<accession>A0ABP3AAZ9</accession>
<evidence type="ECO:0000313" key="1">
    <source>
        <dbReference type="EMBL" id="EUA88468.1"/>
    </source>
</evidence>
<gene>
    <name evidence="1" type="ORF">I551_4946</name>
</gene>
<keyword evidence="2" id="KW-1185">Reference proteome</keyword>
<reference evidence="1 2" key="1">
    <citation type="submission" date="2014-01" db="EMBL/GenBank/DDBJ databases">
        <authorList>
            <person name="Dobos K."/>
            <person name="Lenaerts A."/>
            <person name="Ordway D."/>
            <person name="DeGroote M.A."/>
            <person name="Parker T."/>
            <person name="Sizemore C."/>
            <person name="Tallon L.J."/>
            <person name="Sadzewicz L.K."/>
            <person name="Sengamalay N."/>
            <person name="Fraser C.M."/>
            <person name="Hine E."/>
            <person name="Shefchek K.A."/>
            <person name="Das S.P."/>
            <person name="Tettelin H."/>
        </authorList>
    </citation>
    <scope>NUCLEOTIDE SEQUENCE [LARGE SCALE GENOMIC DNA]</scope>
    <source>
        <strain evidence="1 2">Harvey</strain>
    </source>
</reference>
<name>A0ABP3AAZ9_MYCUL</name>
<protein>
    <submittedName>
        <fullName evidence="1">Cytochrome P450 144 domain protein</fullName>
    </submittedName>
</protein>
<proteinExistence type="predicted"/>
<dbReference type="EMBL" id="JAOL01000139">
    <property type="protein sequence ID" value="EUA88468.1"/>
    <property type="molecule type" value="Genomic_DNA"/>
</dbReference>
<organism evidence="1 2">
    <name type="scientific">Mycobacterium ulcerans str. Harvey</name>
    <dbReference type="NCBI Taxonomy" id="1299332"/>
    <lineage>
        <taxon>Bacteria</taxon>
        <taxon>Bacillati</taxon>
        <taxon>Actinomycetota</taxon>
        <taxon>Actinomycetes</taxon>
        <taxon>Mycobacteriales</taxon>
        <taxon>Mycobacteriaceae</taxon>
        <taxon>Mycobacterium</taxon>
        <taxon>Mycobacterium ulcerans group</taxon>
    </lineage>
</organism>
<sequence length="105" mass="11309">MQLSGCITEQFARAAADPQENLLGELATACAAGELDSLTANLMMVMLFAAGVSPRHHCWVARCGYWQRVLTSSSRCATIRSCSARSLKKRCATKPLPGPLPARTK</sequence>
<comment type="caution">
    <text evidence="1">The sequence shown here is derived from an EMBL/GenBank/DDBJ whole genome shotgun (WGS) entry which is preliminary data.</text>
</comment>
<evidence type="ECO:0000313" key="2">
    <source>
        <dbReference type="Proteomes" id="UP000020681"/>
    </source>
</evidence>